<keyword evidence="1" id="KW-0677">Repeat</keyword>
<dbReference type="InterPro" id="IPR036770">
    <property type="entry name" value="Ankyrin_rpt-contain_sf"/>
</dbReference>
<feature type="non-terminal residue" evidence="6">
    <location>
        <position position="1"/>
    </location>
</feature>
<evidence type="ECO:0000313" key="7">
    <source>
        <dbReference type="Proteomes" id="UP000800235"/>
    </source>
</evidence>
<evidence type="ECO:0000259" key="5">
    <source>
        <dbReference type="Pfam" id="PF24521"/>
    </source>
</evidence>
<feature type="non-terminal residue" evidence="6">
    <location>
        <position position="458"/>
    </location>
</feature>
<dbReference type="EMBL" id="MU007022">
    <property type="protein sequence ID" value="KAF2433188.1"/>
    <property type="molecule type" value="Genomic_DNA"/>
</dbReference>
<evidence type="ECO:0000256" key="2">
    <source>
        <dbReference type="ARBA" id="ARBA00023043"/>
    </source>
</evidence>
<feature type="repeat" description="ANK" evidence="3">
    <location>
        <begin position="190"/>
        <end position="222"/>
    </location>
</feature>
<dbReference type="AlphaFoldDB" id="A0A9P4NXP3"/>
<feature type="compositionally biased region" description="Basic and acidic residues" evidence="4">
    <location>
        <begin position="1"/>
        <end position="44"/>
    </location>
</feature>
<dbReference type="SMART" id="SM00248">
    <property type="entry name" value="ANK"/>
    <property type="match status" value="4"/>
</dbReference>
<feature type="compositionally biased region" description="Acidic residues" evidence="4">
    <location>
        <begin position="288"/>
        <end position="298"/>
    </location>
</feature>
<dbReference type="PANTHER" id="PTHR24171">
    <property type="entry name" value="ANKYRIN REPEAT DOMAIN-CONTAINING PROTEIN 39-RELATED"/>
    <property type="match status" value="1"/>
</dbReference>
<evidence type="ECO:0000256" key="3">
    <source>
        <dbReference type="PROSITE-ProRule" id="PRU00023"/>
    </source>
</evidence>
<keyword evidence="2 3" id="KW-0040">ANK repeat</keyword>
<feature type="region of interest" description="Disordered" evidence="4">
    <location>
        <begin position="1"/>
        <end position="157"/>
    </location>
</feature>
<dbReference type="Pfam" id="PF24521">
    <property type="entry name" value="Ank_KRIT1"/>
    <property type="match status" value="1"/>
</dbReference>
<dbReference type="Pfam" id="PF12796">
    <property type="entry name" value="Ank_2"/>
    <property type="match status" value="1"/>
</dbReference>
<feature type="compositionally biased region" description="Polar residues" evidence="4">
    <location>
        <begin position="73"/>
        <end position="87"/>
    </location>
</feature>
<feature type="repeat" description="ANK" evidence="3">
    <location>
        <begin position="224"/>
        <end position="256"/>
    </location>
</feature>
<dbReference type="PROSITE" id="PS50297">
    <property type="entry name" value="ANK_REP_REGION"/>
    <property type="match status" value="1"/>
</dbReference>
<dbReference type="Gene3D" id="1.25.40.20">
    <property type="entry name" value="Ankyrin repeat-containing domain"/>
    <property type="match status" value="2"/>
</dbReference>
<keyword evidence="7" id="KW-1185">Reference proteome</keyword>
<protein>
    <submittedName>
        <fullName evidence="6">Ankyrin</fullName>
    </submittedName>
</protein>
<feature type="domain" description="KRIT1 ARM-repeats" evidence="5">
    <location>
        <begin position="308"/>
        <end position="446"/>
    </location>
</feature>
<sequence length="458" mass="50935">SPLDSNDRTRQAHSAEPRKRKFSDSLRPSKLERPRQRPRLDKIRPSSKSQLKHRQFSPPTPNTPGIRAHKRSASTQSSLPTGTSSGQSRKRREASSTTAASDPKEWNSDSTSDGDDSPPHRLPPIPNLAPPRQSRSNPRALHSPARTMPKQRADRYGVTPLARACERGNLEAVKTAYEEAPSELDQPDHGGFAPLAKAALGGYAKIVQFLLDKGCRKDCQSKEEHDTPLIDAVENNHPEVVRILLKGGVNPHHSNKNGLRAIDAVDEKSQDHAQEMKAMIQQAMQDYEGSESDGEDNQEPQVFTQEDKPRPDLLYLEANIKHLLDYSRKGDAQAVGYFLDSVKPNNACAVAAARGGHDVVLGLLLAYAGEKLETDPDPTKYEETPLTAAIGRGHLKIIKLLLDQDNFNPTRLSKDGKTYFELAEEVRGPKWQAEVDLLKERYEAYAARRKAIQDKKKK</sequence>
<dbReference type="OrthoDB" id="194358at2759"/>
<dbReference type="SUPFAM" id="SSF48403">
    <property type="entry name" value="Ankyrin repeat"/>
    <property type="match status" value="1"/>
</dbReference>
<reference evidence="6" key="1">
    <citation type="journal article" date="2020" name="Stud. Mycol.">
        <title>101 Dothideomycetes genomes: a test case for predicting lifestyles and emergence of pathogens.</title>
        <authorList>
            <person name="Haridas S."/>
            <person name="Albert R."/>
            <person name="Binder M."/>
            <person name="Bloem J."/>
            <person name="Labutti K."/>
            <person name="Salamov A."/>
            <person name="Andreopoulos B."/>
            <person name="Baker S."/>
            <person name="Barry K."/>
            <person name="Bills G."/>
            <person name="Bluhm B."/>
            <person name="Cannon C."/>
            <person name="Castanera R."/>
            <person name="Culley D."/>
            <person name="Daum C."/>
            <person name="Ezra D."/>
            <person name="Gonzalez J."/>
            <person name="Henrissat B."/>
            <person name="Kuo A."/>
            <person name="Liang C."/>
            <person name="Lipzen A."/>
            <person name="Lutzoni F."/>
            <person name="Magnuson J."/>
            <person name="Mondo S."/>
            <person name="Nolan M."/>
            <person name="Ohm R."/>
            <person name="Pangilinan J."/>
            <person name="Park H.-J."/>
            <person name="Ramirez L."/>
            <person name="Alfaro M."/>
            <person name="Sun H."/>
            <person name="Tritt A."/>
            <person name="Yoshinaga Y."/>
            <person name="Zwiers L.-H."/>
            <person name="Turgeon B."/>
            <person name="Goodwin S."/>
            <person name="Spatafora J."/>
            <person name="Crous P."/>
            <person name="Grigoriev I."/>
        </authorList>
    </citation>
    <scope>NUCLEOTIDE SEQUENCE</scope>
    <source>
        <strain evidence="6">CBS 130266</strain>
    </source>
</reference>
<evidence type="ECO:0000313" key="6">
    <source>
        <dbReference type="EMBL" id="KAF2433188.1"/>
    </source>
</evidence>
<proteinExistence type="predicted"/>
<dbReference type="PROSITE" id="PS50088">
    <property type="entry name" value="ANK_REPEAT"/>
    <property type="match status" value="2"/>
</dbReference>
<dbReference type="Proteomes" id="UP000800235">
    <property type="component" value="Unassembled WGS sequence"/>
</dbReference>
<gene>
    <name evidence="6" type="ORF">EJ08DRAFT_561079</name>
</gene>
<dbReference type="InterPro" id="IPR002110">
    <property type="entry name" value="Ankyrin_rpt"/>
</dbReference>
<dbReference type="InterPro" id="IPR056485">
    <property type="entry name" value="ARM_KRIT1"/>
</dbReference>
<feature type="region of interest" description="Disordered" evidence="4">
    <location>
        <begin position="285"/>
        <end position="309"/>
    </location>
</feature>
<name>A0A9P4NXP3_9PEZI</name>
<evidence type="ECO:0000256" key="4">
    <source>
        <dbReference type="SAM" id="MobiDB-lite"/>
    </source>
</evidence>
<accession>A0A9P4NXP3</accession>
<feature type="compositionally biased region" description="Pro residues" evidence="4">
    <location>
        <begin position="120"/>
        <end position="129"/>
    </location>
</feature>
<comment type="caution">
    <text evidence="6">The sequence shown here is derived from an EMBL/GenBank/DDBJ whole genome shotgun (WGS) entry which is preliminary data.</text>
</comment>
<evidence type="ECO:0000256" key="1">
    <source>
        <dbReference type="ARBA" id="ARBA00022737"/>
    </source>
</evidence>
<organism evidence="6 7">
    <name type="scientific">Tothia fuscella</name>
    <dbReference type="NCBI Taxonomy" id="1048955"/>
    <lineage>
        <taxon>Eukaryota</taxon>
        <taxon>Fungi</taxon>
        <taxon>Dikarya</taxon>
        <taxon>Ascomycota</taxon>
        <taxon>Pezizomycotina</taxon>
        <taxon>Dothideomycetes</taxon>
        <taxon>Pleosporomycetidae</taxon>
        <taxon>Venturiales</taxon>
        <taxon>Cylindrosympodiaceae</taxon>
        <taxon>Tothia</taxon>
    </lineage>
</organism>
<dbReference type="PANTHER" id="PTHR24171:SF8">
    <property type="entry name" value="BRCA1-ASSOCIATED RING DOMAIN PROTEIN 1"/>
    <property type="match status" value="1"/>
</dbReference>